<reference evidence="7" key="1">
    <citation type="submission" date="2017-10" db="EMBL/GenBank/DDBJ databases">
        <title>Rapid genome shrinkage in a self-fertile nematode reveals novel sperm competition proteins.</title>
        <authorList>
            <person name="Yin D."/>
            <person name="Schwarz E.M."/>
            <person name="Thomas C.G."/>
            <person name="Felde R.L."/>
            <person name="Korf I.F."/>
            <person name="Cutter A.D."/>
            <person name="Schartner C.M."/>
            <person name="Ralston E.J."/>
            <person name="Meyer B.J."/>
            <person name="Haag E.S."/>
        </authorList>
    </citation>
    <scope>NUCLEOTIDE SEQUENCE [LARGE SCALE GENOMIC DNA]</scope>
    <source>
        <strain evidence="7">JU1422</strain>
    </source>
</reference>
<dbReference type="InterPro" id="IPR052667">
    <property type="entry name" value="E3_ubiquitin-ligase_RING"/>
</dbReference>
<dbReference type="EMBL" id="PDUG01000002">
    <property type="protein sequence ID" value="PIC43612.1"/>
    <property type="molecule type" value="Genomic_DNA"/>
</dbReference>
<dbReference type="Proteomes" id="UP000230233">
    <property type="component" value="Chromosome II"/>
</dbReference>
<feature type="domain" description="RING-type" evidence="5">
    <location>
        <begin position="3"/>
        <end position="50"/>
    </location>
</feature>
<dbReference type="PROSITE" id="PS50089">
    <property type="entry name" value="ZF_RING_2"/>
    <property type="match status" value="1"/>
</dbReference>
<evidence type="ECO:0000256" key="3">
    <source>
        <dbReference type="ARBA" id="ARBA00022833"/>
    </source>
</evidence>
<dbReference type="InterPro" id="IPR013083">
    <property type="entry name" value="Znf_RING/FYVE/PHD"/>
</dbReference>
<gene>
    <name evidence="6" type="primary">Cnig_chr_II.g4284</name>
    <name evidence="6" type="ORF">B9Z55_004284</name>
</gene>
<dbReference type="Pfam" id="PF14634">
    <property type="entry name" value="zf-RING_5"/>
    <property type="match status" value="1"/>
</dbReference>
<comment type="caution">
    <text evidence="6">The sequence shown here is derived from an EMBL/GenBank/DDBJ whole genome shotgun (WGS) entry which is preliminary data.</text>
</comment>
<dbReference type="GO" id="GO:0008270">
    <property type="term" value="F:zinc ion binding"/>
    <property type="evidence" value="ECO:0007669"/>
    <property type="project" value="UniProtKB-KW"/>
</dbReference>
<evidence type="ECO:0000313" key="7">
    <source>
        <dbReference type="Proteomes" id="UP000230233"/>
    </source>
</evidence>
<dbReference type="STRING" id="1611254.A0A2G5UVN0"/>
<dbReference type="SMART" id="SM00184">
    <property type="entry name" value="RING"/>
    <property type="match status" value="1"/>
</dbReference>
<dbReference type="PROSITE" id="PS00518">
    <property type="entry name" value="ZF_RING_1"/>
    <property type="match status" value="1"/>
</dbReference>
<keyword evidence="3" id="KW-0862">Zinc</keyword>
<proteinExistence type="predicted"/>
<dbReference type="InterPro" id="IPR001841">
    <property type="entry name" value="Znf_RING"/>
</dbReference>
<protein>
    <recommendedName>
        <fullName evidence="5">RING-type domain-containing protein</fullName>
    </recommendedName>
</protein>
<name>A0A2G5UVN0_9PELO</name>
<dbReference type="AlphaFoldDB" id="A0A2G5UVN0"/>
<keyword evidence="1" id="KW-0479">Metal-binding</keyword>
<evidence type="ECO:0000256" key="2">
    <source>
        <dbReference type="ARBA" id="ARBA00022771"/>
    </source>
</evidence>
<evidence type="ECO:0000256" key="4">
    <source>
        <dbReference type="PROSITE-ProRule" id="PRU00175"/>
    </source>
</evidence>
<dbReference type="OrthoDB" id="5828209at2759"/>
<evidence type="ECO:0000313" key="6">
    <source>
        <dbReference type="EMBL" id="PIC43612.1"/>
    </source>
</evidence>
<sequence length="201" mass="23205">MECKICFHKFSPNSPELTPRILTNCGHTICEKCAENLLKNYKRVKCPFDRIVTYVSEGVESLCRNFAIIDFLEKSEPRNSVIQSSEKPNSEENSGFQEFQSVWRKLVGNRREREMKELLRNLDFSEDVDTQTSEDLEILEEDVQIQPIQLDVIFEESEEEDDSDGSVGSESANSEFEFQYFPNLCNHCAHFCTSGQGCTRF</sequence>
<dbReference type="PANTHER" id="PTHR47156">
    <property type="entry name" value="PROTEIN CBG20824"/>
    <property type="match status" value="1"/>
</dbReference>
<accession>A0A2G5UVN0</accession>
<dbReference type="PANTHER" id="PTHR47156:SF9">
    <property type="entry name" value="PROTEIN CBG26870"/>
    <property type="match status" value="1"/>
</dbReference>
<keyword evidence="2 4" id="KW-0863">Zinc-finger</keyword>
<dbReference type="InterPro" id="IPR017907">
    <property type="entry name" value="Znf_RING_CS"/>
</dbReference>
<dbReference type="Gene3D" id="3.30.40.10">
    <property type="entry name" value="Zinc/RING finger domain, C3HC4 (zinc finger)"/>
    <property type="match status" value="1"/>
</dbReference>
<evidence type="ECO:0000259" key="5">
    <source>
        <dbReference type="PROSITE" id="PS50089"/>
    </source>
</evidence>
<keyword evidence="7" id="KW-1185">Reference proteome</keyword>
<dbReference type="SUPFAM" id="SSF57850">
    <property type="entry name" value="RING/U-box"/>
    <property type="match status" value="1"/>
</dbReference>
<organism evidence="6 7">
    <name type="scientific">Caenorhabditis nigoni</name>
    <dbReference type="NCBI Taxonomy" id="1611254"/>
    <lineage>
        <taxon>Eukaryota</taxon>
        <taxon>Metazoa</taxon>
        <taxon>Ecdysozoa</taxon>
        <taxon>Nematoda</taxon>
        <taxon>Chromadorea</taxon>
        <taxon>Rhabditida</taxon>
        <taxon>Rhabditina</taxon>
        <taxon>Rhabditomorpha</taxon>
        <taxon>Rhabditoidea</taxon>
        <taxon>Rhabditidae</taxon>
        <taxon>Peloderinae</taxon>
        <taxon>Caenorhabditis</taxon>
    </lineage>
</organism>
<evidence type="ECO:0000256" key="1">
    <source>
        <dbReference type="ARBA" id="ARBA00022723"/>
    </source>
</evidence>